<dbReference type="InterPro" id="IPR011022">
    <property type="entry name" value="Arrestin_C-like"/>
</dbReference>
<feature type="region of interest" description="Disordered" evidence="1">
    <location>
        <begin position="86"/>
        <end position="115"/>
    </location>
</feature>
<proteinExistence type="predicted"/>
<feature type="region of interest" description="Disordered" evidence="1">
    <location>
        <begin position="358"/>
        <end position="459"/>
    </location>
</feature>
<dbReference type="RefSeq" id="XP_060341515.1">
    <property type="nucleotide sequence ID" value="XM_060499939.1"/>
</dbReference>
<comment type="caution">
    <text evidence="3">The sequence shown here is derived from an EMBL/GenBank/DDBJ whole genome shotgun (WGS) entry which is preliminary data.</text>
</comment>
<organism evidence="3 4">
    <name type="scientific">Colletotrichum paranaense</name>
    <dbReference type="NCBI Taxonomy" id="1914294"/>
    <lineage>
        <taxon>Eukaryota</taxon>
        <taxon>Fungi</taxon>
        <taxon>Dikarya</taxon>
        <taxon>Ascomycota</taxon>
        <taxon>Pezizomycotina</taxon>
        <taxon>Sordariomycetes</taxon>
        <taxon>Hypocreomycetidae</taxon>
        <taxon>Glomerellales</taxon>
        <taxon>Glomerellaceae</taxon>
        <taxon>Colletotrichum</taxon>
        <taxon>Colletotrichum acutatum species complex</taxon>
    </lineage>
</organism>
<dbReference type="InterPro" id="IPR053060">
    <property type="entry name" value="Cytokinesis_Signaling_Reg"/>
</dbReference>
<evidence type="ECO:0000259" key="2">
    <source>
        <dbReference type="SMART" id="SM01017"/>
    </source>
</evidence>
<reference evidence="3 4" key="1">
    <citation type="submission" date="2016-10" db="EMBL/GenBank/DDBJ databases">
        <title>The genome sequence of Colletotrichum fioriniae PJ7.</title>
        <authorList>
            <person name="Baroncelli R."/>
        </authorList>
    </citation>
    <scope>NUCLEOTIDE SEQUENCE [LARGE SCALE GENOMIC DNA]</scope>
    <source>
        <strain evidence="3 4">IMI 384185</strain>
    </source>
</reference>
<dbReference type="GeneID" id="85383838"/>
<dbReference type="EMBL" id="MOPA01000020">
    <property type="protein sequence ID" value="KAK1519253.1"/>
    <property type="molecule type" value="Genomic_DNA"/>
</dbReference>
<evidence type="ECO:0000313" key="3">
    <source>
        <dbReference type="EMBL" id="KAK1519253.1"/>
    </source>
</evidence>
<feature type="compositionally biased region" description="Basic and acidic residues" evidence="1">
    <location>
        <begin position="421"/>
        <end position="434"/>
    </location>
</feature>
<evidence type="ECO:0000313" key="4">
    <source>
        <dbReference type="Proteomes" id="UP001241169"/>
    </source>
</evidence>
<feature type="region of interest" description="Disordered" evidence="1">
    <location>
        <begin position="20"/>
        <end position="45"/>
    </location>
</feature>
<feature type="compositionally biased region" description="Basic and acidic residues" evidence="1">
    <location>
        <begin position="150"/>
        <end position="160"/>
    </location>
</feature>
<dbReference type="Proteomes" id="UP001241169">
    <property type="component" value="Unassembled WGS sequence"/>
</dbReference>
<name>A0ABQ9RYN5_9PEZI</name>
<dbReference type="PANTHER" id="PTHR36419:SF1">
    <property type="entry name" value="RHO1 GEF LOCALIZING PROTEIN 1"/>
    <property type="match status" value="1"/>
</dbReference>
<feature type="compositionally biased region" description="Polar residues" evidence="1">
    <location>
        <begin position="358"/>
        <end position="369"/>
    </location>
</feature>
<gene>
    <name evidence="3" type="ORF">CPAR01_15691</name>
</gene>
<sequence length="864" mass="94440">MLAPVPSAVGHLLVKEPIQTKTSPQIPAQTPLSDTQAITTTDPPTWTPGSAFQVPYCHRRTHLKCGSKEEAVPPRSPQVHSLYRSSHLSAAHPPERKLPPSEPDPLQCKAQHSSQPVLHEYQQGTCHLTPISTCIGAHGKLSALPKHLLHSEEETNNEGKKGRKGTRQRDSGNNGGSAKQSWHRQTKGRVQCPSLPAQPPATSGPSTNNQPPSLLRLYGSNTSEYSVQIPYLEKAVVSTPSTLKSPSSVCHLHNSIRNPPLIPELPWPDLTERASRVAASVATAAAAYACLGKIDAEARISCISPAAPTQNLGALFSCFTLLRYTSRATLWPGLRGLASAGHCSRFFFFSTPHFRTLSNNRPPVTSPDSGTGRRFLQPLRPDFAPTPINAHLDAGTRTASSTPHSARPDEAKPQATGQLRSVHEARLPPTDTHENLTSIIRPTPSPLSRRRETNSGYSGDPASMAAFVRVSGPPNSSFLVGYPGISATLPRIEGKVEIRPSQGYSMPVSVSLVRICLQRRETIHPAAENVAKRHLGTPRRETTDVVGKELLLFRCQSGKDAESVIAMDLPFVLFIPFGRGGEETNRRIPPASLQLPSRTAETYYELVVTVQQGHTLQNKYSFPIPLQRYDTLSTFGMYNKPESRQVSDASVVTLGISVPKWSYGPLDPITVYIKLVPNPDWMKKALKVTIQKITVTIEEEITYNPEGDEPTKKVNKVAKNTQLVNTKMPEAGYATNLGLVFPSKDLRDPDGIIRRGKPAFPLYEVTSFTTSSTLYKIEFYLTVKAQLGSTRDLTVRQPLVICPMDQQACKEEMDAIEQAAKDASHVDPNNPMLPARAIVLANDRESLKTLGLCLVGGQKKPLIE</sequence>
<feature type="domain" description="Arrestin C-terminal-like" evidence="2">
    <location>
        <begin position="648"/>
        <end position="806"/>
    </location>
</feature>
<dbReference type="Pfam" id="PF02752">
    <property type="entry name" value="Arrestin_C"/>
    <property type="match status" value="1"/>
</dbReference>
<feature type="region of interest" description="Disordered" evidence="1">
    <location>
        <begin position="150"/>
        <end position="217"/>
    </location>
</feature>
<keyword evidence="4" id="KW-1185">Reference proteome</keyword>
<protein>
    <submittedName>
        <fullName evidence="3">Arrestin</fullName>
    </submittedName>
</protein>
<feature type="compositionally biased region" description="Polar residues" evidence="1">
    <location>
        <begin position="200"/>
        <end position="212"/>
    </location>
</feature>
<dbReference type="SMART" id="SM01017">
    <property type="entry name" value="Arrestin_C"/>
    <property type="match status" value="1"/>
</dbReference>
<dbReference type="PANTHER" id="PTHR36419">
    <property type="entry name" value="ARRESTIN FAMILY PROTEIN 1"/>
    <property type="match status" value="1"/>
</dbReference>
<evidence type="ECO:0000256" key="1">
    <source>
        <dbReference type="SAM" id="MobiDB-lite"/>
    </source>
</evidence>
<accession>A0ABQ9RYN5</accession>